<dbReference type="Proteomes" id="UP001236663">
    <property type="component" value="Unassembled WGS sequence"/>
</dbReference>
<sequence length="547" mass="63200">MIYTLSAPIPSSQTVEIQLEVQCKKEELVHLQFPSWRPGRYEIANYAQYLKTLGIQGPKGSVVCRKKTKDLWEFTAPDSGLYRINYTYHAAQLDAGGSWVSPEMIYINFINLAFALIGREEEPITIQLKLPETYQVACALPQAECHSLVAKNFQEMVDSPLLASETLHHRSYQVENSQFHLWVSGNVSFDWEGVLEVFRNFTQKQIDDFGDFPAKAYHFLIHLLPFPHYHGVEHKYSTVITLGPDSLMASKEAMDRLMGICSHELYHFWNVCRIRPKAIQPYDFSKEAYLNEGLIAEGVTTFMGDFYLLKSGYYSPREYLDKMETIFERGFENQGWENQSIIDSSFDLWLDGYKAGVPDKKVSIYTHGALLSLTVDLMLLKHGRRMHEVMKIMWAKFGKTDRGYTVEDFRKAIISLSGNPGKMDSFFECFVFGKDDLYPLLKSLLPDIGLEIQKVKKDNRLESEFGIKTDNKGKIIRLHPKSAAYQQLMIQDEILTYGFTDSGAHLNLKRWQQEKTVFLPLSDQSYFMNFRIRITGLPDLFERFIRL</sequence>
<dbReference type="RefSeq" id="WP_163387366.1">
    <property type="nucleotide sequence ID" value="NZ_JAUFQS010000016.1"/>
</dbReference>
<feature type="domain" description="Peptidase M61 N-terminal" evidence="2">
    <location>
        <begin position="3"/>
        <end position="165"/>
    </location>
</feature>
<dbReference type="Gene3D" id="1.10.390.10">
    <property type="entry name" value="Neutral Protease Domain 2"/>
    <property type="match status" value="1"/>
</dbReference>
<dbReference type="Pfam" id="PF05299">
    <property type="entry name" value="Peptidase_M61"/>
    <property type="match status" value="1"/>
</dbReference>
<dbReference type="SUPFAM" id="SSF55486">
    <property type="entry name" value="Metalloproteases ('zincins'), catalytic domain"/>
    <property type="match status" value="1"/>
</dbReference>
<dbReference type="InterPro" id="IPR040756">
    <property type="entry name" value="Peptidase_M61_N"/>
</dbReference>
<dbReference type="Gene3D" id="2.60.40.3650">
    <property type="match status" value="1"/>
</dbReference>
<gene>
    <name evidence="3" type="ORF">QWZ15_14435</name>
</gene>
<evidence type="ECO:0000259" key="1">
    <source>
        <dbReference type="Pfam" id="PF05299"/>
    </source>
</evidence>
<dbReference type="InterPro" id="IPR007963">
    <property type="entry name" value="Peptidase_M61_catalytic"/>
</dbReference>
<dbReference type="InterPro" id="IPR027268">
    <property type="entry name" value="Peptidase_M4/M1_CTD_sf"/>
</dbReference>
<reference evidence="4" key="1">
    <citation type="journal article" date="2019" name="Int. J. Syst. Evol. Microbiol.">
        <title>The Global Catalogue of Microorganisms (GCM) 10K type strain sequencing project: providing services to taxonomists for standard genome sequencing and annotation.</title>
        <authorList>
            <consortium name="The Broad Institute Genomics Platform"/>
            <consortium name="The Broad Institute Genome Sequencing Center for Infectious Disease"/>
            <person name="Wu L."/>
            <person name="Ma J."/>
        </authorList>
    </citation>
    <scope>NUCLEOTIDE SEQUENCE [LARGE SCALE GENOMIC DNA]</scope>
    <source>
        <strain evidence="4">CECT 7706</strain>
    </source>
</reference>
<keyword evidence="4" id="KW-1185">Reference proteome</keyword>
<organism evidence="3 4">
    <name type="scientific">Cyclobacterium jeungdonense</name>
    <dbReference type="NCBI Taxonomy" id="708087"/>
    <lineage>
        <taxon>Bacteria</taxon>
        <taxon>Pseudomonadati</taxon>
        <taxon>Bacteroidota</taxon>
        <taxon>Cytophagia</taxon>
        <taxon>Cytophagales</taxon>
        <taxon>Cyclobacteriaceae</taxon>
        <taxon>Cyclobacterium</taxon>
    </lineage>
</organism>
<name>A0ABT8C8B3_9BACT</name>
<comment type="caution">
    <text evidence="3">The sequence shown here is derived from an EMBL/GenBank/DDBJ whole genome shotgun (WGS) entry which is preliminary data.</text>
</comment>
<accession>A0ABT8C8B3</accession>
<proteinExistence type="predicted"/>
<dbReference type="Pfam" id="PF17899">
    <property type="entry name" value="Peptidase_M61_N"/>
    <property type="match status" value="1"/>
</dbReference>
<dbReference type="PIRSF" id="PIRSF016493">
    <property type="entry name" value="Glycyl_aminpptds"/>
    <property type="match status" value="1"/>
</dbReference>
<evidence type="ECO:0000259" key="2">
    <source>
        <dbReference type="Pfam" id="PF17899"/>
    </source>
</evidence>
<dbReference type="EMBL" id="JAUFQS010000016">
    <property type="protein sequence ID" value="MDN3689034.1"/>
    <property type="molecule type" value="Genomic_DNA"/>
</dbReference>
<dbReference type="InterPro" id="IPR024191">
    <property type="entry name" value="Peptidase_M61"/>
</dbReference>
<evidence type="ECO:0000313" key="4">
    <source>
        <dbReference type="Proteomes" id="UP001236663"/>
    </source>
</evidence>
<feature type="domain" description="Peptidase M61 catalytic" evidence="1">
    <location>
        <begin position="257"/>
        <end position="371"/>
    </location>
</feature>
<protein>
    <submittedName>
        <fullName evidence="3">M61 family metallopeptidase</fullName>
    </submittedName>
</protein>
<evidence type="ECO:0000313" key="3">
    <source>
        <dbReference type="EMBL" id="MDN3689034.1"/>
    </source>
</evidence>